<proteinExistence type="predicted"/>
<feature type="non-terminal residue" evidence="7">
    <location>
        <position position="1"/>
    </location>
</feature>
<sequence>PPVPCSYCRHWRLQCLILNTSAVNPNPIRSCSSCVALFRECSLSRGEKRQPSDFETLTPVYGHMHGLTEEQLGEAPSRQREEVVVEEEEEEEEEGKKTTTRRIFSRKGGRVLQNWFYRHQEYPYPTEEQKTSLAQESGLSKRQVSNWFANARRRHKQHFKQKETLHVYRSGSPMPRTDGFALMTPMERWKSSPPEDEPVSKSTIRKAIASTNYNGEARNIIGGPRLEYSTDDSTSHPSSSMSSFGTGRSESSESLSSAWSYQSSNGNWPSLHATSPGIKMNGCTFCRYSAKKRHDWVRHEKSIHLSLESWCCTPDLEAVRQATELPSVEIESQNSPVCALCGQDSSPTHCEDAHDFGLCADRPLSERTFGRKDHLWQHLHKFHHCNGRNIPPQVVEGLDKLCRTERHEVPSRCGFCEATLQTWDQRADHLAAHFKHGFRMSQWRGDWGLEEPVLQDLREAVLPWER</sequence>
<protein>
    <recommendedName>
        <fullName evidence="6">Homeobox domain-containing protein</fullName>
    </recommendedName>
</protein>
<dbReference type="InterPro" id="IPR017970">
    <property type="entry name" value="Homeobox_CS"/>
</dbReference>
<dbReference type="RefSeq" id="XP_046069914.1">
    <property type="nucleotide sequence ID" value="XM_046210028.1"/>
</dbReference>
<evidence type="ECO:0000259" key="6">
    <source>
        <dbReference type="PROSITE" id="PS50071"/>
    </source>
</evidence>
<dbReference type="Gene3D" id="1.10.10.60">
    <property type="entry name" value="Homeodomain-like"/>
    <property type="match status" value="1"/>
</dbReference>
<dbReference type="GO" id="GO:0005634">
    <property type="term" value="C:nucleus"/>
    <property type="evidence" value="ECO:0007669"/>
    <property type="project" value="UniProtKB-SubCell"/>
</dbReference>
<accession>A0AAD4KR69</accession>
<feature type="domain" description="Homeobox" evidence="6">
    <location>
        <begin position="95"/>
        <end position="158"/>
    </location>
</feature>
<keyword evidence="2 4" id="KW-0371">Homeobox</keyword>
<dbReference type="CDD" id="cd00086">
    <property type="entry name" value="homeodomain"/>
    <property type="match status" value="1"/>
</dbReference>
<dbReference type="PROSITE" id="PS50071">
    <property type="entry name" value="HOMEOBOX_2"/>
    <property type="match status" value="1"/>
</dbReference>
<dbReference type="PANTHER" id="PTHR11850">
    <property type="entry name" value="HOMEOBOX PROTEIN TRANSCRIPTION FACTORS"/>
    <property type="match status" value="1"/>
</dbReference>
<dbReference type="EMBL" id="JAJTJA010000009">
    <property type="protein sequence ID" value="KAH8694244.1"/>
    <property type="molecule type" value="Genomic_DNA"/>
</dbReference>
<evidence type="ECO:0000256" key="2">
    <source>
        <dbReference type="ARBA" id="ARBA00023155"/>
    </source>
</evidence>
<keyword evidence="3 4" id="KW-0539">Nucleus</keyword>
<dbReference type="InterPro" id="IPR009057">
    <property type="entry name" value="Homeodomain-like_sf"/>
</dbReference>
<feature type="non-terminal residue" evidence="7">
    <location>
        <position position="466"/>
    </location>
</feature>
<dbReference type="GO" id="GO:0000981">
    <property type="term" value="F:DNA-binding transcription factor activity, RNA polymerase II-specific"/>
    <property type="evidence" value="ECO:0007669"/>
    <property type="project" value="InterPro"/>
</dbReference>
<organism evidence="7 8">
    <name type="scientific">Talaromyces proteolyticus</name>
    <dbReference type="NCBI Taxonomy" id="1131652"/>
    <lineage>
        <taxon>Eukaryota</taxon>
        <taxon>Fungi</taxon>
        <taxon>Dikarya</taxon>
        <taxon>Ascomycota</taxon>
        <taxon>Pezizomycotina</taxon>
        <taxon>Eurotiomycetes</taxon>
        <taxon>Eurotiomycetidae</taxon>
        <taxon>Eurotiales</taxon>
        <taxon>Trichocomaceae</taxon>
        <taxon>Talaromyces</taxon>
        <taxon>Talaromyces sect. Bacilispori</taxon>
    </lineage>
</organism>
<feature type="region of interest" description="Disordered" evidence="5">
    <location>
        <begin position="215"/>
        <end position="249"/>
    </location>
</feature>
<comment type="caution">
    <text evidence="7">The sequence shown here is derived from an EMBL/GenBank/DDBJ whole genome shotgun (WGS) entry which is preliminary data.</text>
</comment>
<gene>
    <name evidence="7" type="ORF">BGW36DRAFT_256662</name>
</gene>
<evidence type="ECO:0000256" key="3">
    <source>
        <dbReference type="ARBA" id="ARBA00023242"/>
    </source>
</evidence>
<evidence type="ECO:0000313" key="8">
    <source>
        <dbReference type="Proteomes" id="UP001201262"/>
    </source>
</evidence>
<dbReference type="GO" id="GO:0003677">
    <property type="term" value="F:DNA binding"/>
    <property type="evidence" value="ECO:0007669"/>
    <property type="project" value="UniProtKB-UniRule"/>
</dbReference>
<dbReference type="InterPro" id="IPR008422">
    <property type="entry name" value="KN_HD"/>
</dbReference>
<dbReference type="GeneID" id="70240315"/>
<keyword evidence="1 4" id="KW-0238">DNA-binding</keyword>
<keyword evidence="8" id="KW-1185">Reference proteome</keyword>
<reference evidence="7" key="1">
    <citation type="submission" date="2021-12" db="EMBL/GenBank/DDBJ databases">
        <title>Convergent genome expansion in fungi linked to evolution of root-endophyte symbiosis.</title>
        <authorList>
            <consortium name="DOE Joint Genome Institute"/>
            <person name="Ke Y.-H."/>
            <person name="Bonito G."/>
            <person name="Liao H.-L."/>
            <person name="Looney B."/>
            <person name="Rojas-Flechas A."/>
            <person name="Nash J."/>
            <person name="Hameed K."/>
            <person name="Schadt C."/>
            <person name="Martin F."/>
            <person name="Crous P.W."/>
            <person name="Miettinen O."/>
            <person name="Magnuson J.K."/>
            <person name="Labbe J."/>
            <person name="Jacobson D."/>
            <person name="Doktycz M.J."/>
            <person name="Veneault-Fourrey C."/>
            <person name="Kuo A."/>
            <person name="Mondo S."/>
            <person name="Calhoun S."/>
            <person name="Riley R."/>
            <person name="Ohm R."/>
            <person name="LaButti K."/>
            <person name="Andreopoulos B."/>
            <person name="Pangilinan J."/>
            <person name="Nolan M."/>
            <person name="Tritt A."/>
            <person name="Clum A."/>
            <person name="Lipzen A."/>
            <person name="Daum C."/>
            <person name="Barry K."/>
            <person name="Grigoriev I.V."/>
            <person name="Vilgalys R."/>
        </authorList>
    </citation>
    <scope>NUCLEOTIDE SEQUENCE</scope>
    <source>
        <strain evidence="7">PMI_201</strain>
    </source>
</reference>
<dbReference type="SMART" id="SM00389">
    <property type="entry name" value="HOX"/>
    <property type="match status" value="1"/>
</dbReference>
<evidence type="ECO:0000256" key="1">
    <source>
        <dbReference type="ARBA" id="ARBA00023125"/>
    </source>
</evidence>
<feature type="compositionally biased region" description="Low complexity" evidence="5">
    <location>
        <begin position="231"/>
        <end position="249"/>
    </location>
</feature>
<evidence type="ECO:0000313" key="7">
    <source>
        <dbReference type="EMBL" id="KAH8694244.1"/>
    </source>
</evidence>
<dbReference type="PROSITE" id="PS00027">
    <property type="entry name" value="HOMEOBOX_1"/>
    <property type="match status" value="1"/>
</dbReference>
<name>A0AAD4KR69_9EURO</name>
<dbReference type="Proteomes" id="UP001201262">
    <property type="component" value="Unassembled WGS sequence"/>
</dbReference>
<dbReference type="Pfam" id="PF05920">
    <property type="entry name" value="Homeobox_KN"/>
    <property type="match status" value="1"/>
</dbReference>
<evidence type="ECO:0000256" key="5">
    <source>
        <dbReference type="SAM" id="MobiDB-lite"/>
    </source>
</evidence>
<feature type="DNA-binding region" description="Homeobox" evidence="4">
    <location>
        <begin position="97"/>
        <end position="159"/>
    </location>
</feature>
<dbReference type="InterPro" id="IPR050224">
    <property type="entry name" value="TALE_homeobox"/>
</dbReference>
<dbReference type="InterPro" id="IPR001356">
    <property type="entry name" value="HD"/>
</dbReference>
<dbReference type="SUPFAM" id="SSF46689">
    <property type="entry name" value="Homeodomain-like"/>
    <property type="match status" value="1"/>
</dbReference>
<evidence type="ECO:0000256" key="4">
    <source>
        <dbReference type="PROSITE-ProRule" id="PRU00108"/>
    </source>
</evidence>
<dbReference type="AlphaFoldDB" id="A0AAD4KR69"/>
<comment type="subcellular location">
    <subcellularLocation>
        <location evidence="4">Nucleus</location>
    </subcellularLocation>
</comment>